<comment type="catalytic activity">
    <reaction evidence="1">
        <text>ATP + protein L-histidine = ADP + protein N-phospho-L-histidine.</text>
        <dbReference type="EC" id="2.7.13.3"/>
    </reaction>
</comment>
<feature type="transmembrane region" description="Helical" evidence="15">
    <location>
        <begin position="326"/>
        <end position="350"/>
    </location>
</feature>
<dbReference type="InterPro" id="IPR036890">
    <property type="entry name" value="HATPase_C_sf"/>
</dbReference>
<dbReference type="Pfam" id="PF02518">
    <property type="entry name" value="HATPase_c"/>
    <property type="match status" value="1"/>
</dbReference>
<evidence type="ECO:0000256" key="7">
    <source>
        <dbReference type="ARBA" id="ARBA00022741"/>
    </source>
</evidence>
<evidence type="ECO:0000256" key="14">
    <source>
        <dbReference type="PROSITE-ProRule" id="PRU00169"/>
    </source>
</evidence>
<dbReference type="PANTHER" id="PTHR45339">
    <property type="entry name" value="HYBRID SIGNAL TRANSDUCTION HISTIDINE KINASE J"/>
    <property type="match status" value="1"/>
</dbReference>
<dbReference type="Gene3D" id="3.30.565.10">
    <property type="entry name" value="Histidine kinase-like ATPase, C-terminal domain"/>
    <property type="match status" value="1"/>
</dbReference>
<reference evidence="19 20" key="1">
    <citation type="submission" date="2015-02" db="EMBL/GenBank/DDBJ databases">
        <title>Draft genome of a novel marine cyanobacterium (Chroococcales) isolated from South Atlantic Ocean.</title>
        <authorList>
            <person name="Rigonato J."/>
            <person name="Alvarenga D.O."/>
            <person name="Branco L.H."/>
            <person name="Varani A.M."/>
            <person name="Brandini F.P."/>
            <person name="Fiore M.F."/>
        </authorList>
    </citation>
    <scope>NUCLEOTIDE SEQUENCE [LARGE SCALE GENOMIC DNA]</scope>
    <source>
        <strain evidence="19 20">CENA595</strain>
    </source>
</reference>
<dbReference type="PROSITE" id="PS50110">
    <property type="entry name" value="RESPONSE_REGULATORY"/>
    <property type="match status" value="1"/>
</dbReference>
<keyword evidence="8 19" id="KW-0418">Kinase</keyword>
<dbReference type="InterPro" id="IPR004358">
    <property type="entry name" value="Sig_transdc_His_kin-like_C"/>
</dbReference>
<dbReference type="Gene3D" id="3.30.450.20">
    <property type="entry name" value="PAS domain"/>
    <property type="match status" value="2"/>
</dbReference>
<dbReference type="InterPro" id="IPR003594">
    <property type="entry name" value="HATPase_dom"/>
</dbReference>
<evidence type="ECO:0000259" key="16">
    <source>
        <dbReference type="PROSITE" id="PS50109"/>
    </source>
</evidence>
<keyword evidence="6" id="KW-0808">Transferase</keyword>
<dbReference type="Pfam" id="PF00672">
    <property type="entry name" value="HAMP"/>
    <property type="match status" value="1"/>
</dbReference>
<dbReference type="InterPro" id="IPR003660">
    <property type="entry name" value="HAMP_dom"/>
</dbReference>
<evidence type="ECO:0000256" key="4">
    <source>
        <dbReference type="ARBA" id="ARBA00012438"/>
    </source>
</evidence>
<feature type="domain" description="Response regulatory" evidence="17">
    <location>
        <begin position="678"/>
        <end position="794"/>
    </location>
</feature>
<protein>
    <recommendedName>
        <fullName evidence="13">Circadian input-output histidine kinase CikA</fullName>
        <ecNumber evidence="4">2.7.13.3</ecNumber>
    </recommendedName>
</protein>
<dbReference type="PANTHER" id="PTHR45339:SF1">
    <property type="entry name" value="HYBRID SIGNAL TRANSDUCTION HISTIDINE KINASE J"/>
    <property type="match status" value="1"/>
</dbReference>
<evidence type="ECO:0000256" key="13">
    <source>
        <dbReference type="ARBA" id="ARBA00074306"/>
    </source>
</evidence>
<dbReference type="GO" id="GO:0000155">
    <property type="term" value="F:phosphorelay sensor kinase activity"/>
    <property type="evidence" value="ECO:0007669"/>
    <property type="project" value="InterPro"/>
</dbReference>
<evidence type="ECO:0000256" key="10">
    <source>
        <dbReference type="ARBA" id="ARBA00023012"/>
    </source>
</evidence>
<comment type="similarity">
    <text evidence="3">In the N-terminal section; belongs to the phytochrome family.</text>
</comment>
<dbReference type="EMBL" id="JYON01000010">
    <property type="protein sequence ID" value="KJH71710.1"/>
    <property type="molecule type" value="Genomic_DNA"/>
</dbReference>
<evidence type="ECO:0000256" key="11">
    <source>
        <dbReference type="ARBA" id="ARBA00023136"/>
    </source>
</evidence>
<keyword evidence="12" id="KW-0131">Cell cycle</keyword>
<evidence type="ECO:0000313" key="20">
    <source>
        <dbReference type="Proteomes" id="UP000032452"/>
    </source>
</evidence>
<evidence type="ECO:0000256" key="3">
    <source>
        <dbReference type="ARBA" id="ARBA00006402"/>
    </source>
</evidence>
<evidence type="ECO:0000256" key="6">
    <source>
        <dbReference type="ARBA" id="ARBA00022679"/>
    </source>
</evidence>
<keyword evidence="5 14" id="KW-0597">Phosphoprotein</keyword>
<dbReference type="Pfam" id="PF00512">
    <property type="entry name" value="HisKA"/>
    <property type="match status" value="1"/>
</dbReference>
<comment type="subcellular location">
    <subcellularLocation>
        <location evidence="2">Membrane</location>
    </subcellularLocation>
</comment>
<dbReference type="InterPro" id="IPR005467">
    <property type="entry name" value="His_kinase_dom"/>
</dbReference>
<dbReference type="SUPFAM" id="SSF52172">
    <property type="entry name" value="CheY-like"/>
    <property type="match status" value="1"/>
</dbReference>
<evidence type="ECO:0000256" key="9">
    <source>
        <dbReference type="ARBA" id="ARBA00022840"/>
    </source>
</evidence>
<dbReference type="FunFam" id="1.10.287.130:FF:000038">
    <property type="entry name" value="Sensory transduction histidine kinase"/>
    <property type="match status" value="1"/>
</dbReference>
<comment type="caution">
    <text evidence="19">The sequence shown here is derived from an EMBL/GenBank/DDBJ whole genome shotgun (WGS) entry which is preliminary data.</text>
</comment>
<keyword evidence="15" id="KW-1133">Transmembrane helix</keyword>
<dbReference type="AlphaFoldDB" id="A0A0D8ZSJ4"/>
<dbReference type="SUPFAM" id="SSF55874">
    <property type="entry name" value="ATPase domain of HSP90 chaperone/DNA topoisomerase II/histidine kinase"/>
    <property type="match status" value="1"/>
</dbReference>
<evidence type="ECO:0000256" key="1">
    <source>
        <dbReference type="ARBA" id="ARBA00000085"/>
    </source>
</evidence>
<dbReference type="Gene3D" id="3.40.50.2300">
    <property type="match status" value="1"/>
</dbReference>
<dbReference type="InterPro" id="IPR011006">
    <property type="entry name" value="CheY-like_superfamily"/>
</dbReference>
<evidence type="ECO:0000256" key="12">
    <source>
        <dbReference type="ARBA" id="ARBA00023306"/>
    </source>
</evidence>
<organism evidence="19 20">
    <name type="scientific">Aliterella atlantica CENA595</name>
    <dbReference type="NCBI Taxonomy" id="1618023"/>
    <lineage>
        <taxon>Bacteria</taxon>
        <taxon>Bacillati</taxon>
        <taxon>Cyanobacteriota</taxon>
        <taxon>Cyanophyceae</taxon>
        <taxon>Chroococcidiopsidales</taxon>
        <taxon>Aliterellaceae</taxon>
        <taxon>Aliterella</taxon>
    </lineage>
</organism>
<feature type="modified residue" description="4-aspartylphosphate" evidence="14">
    <location>
        <position position="727"/>
    </location>
</feature>
<keyword evidence="7" id="KW-0547">Nucleotide-binding</keyword>
<keyword evidence="9" id="KW-0067">ATP-binding</keyword>
<gene>
    <name evidence="19" type="ORF">UH38_11050</name>
</gene>
<dbReference type="CDD" id="cd06225">
    <property type="entry name" value="HAMP"/>
    <property type="match status" value="1"/>
</dbReference>
<dbReference type="SUPFAM" id="SSF47384">
    <property type="entry name" value="Homodimeric domain of signal transducing histidine kinase"/>
    <property type="match status" value="1"/>
</dbReference>
<dbReference type="PRINTS" id="PR00344">
    <property type="entry name" value="BCTRLSENSOR"/>
</dbReference>
<dbReference type="Gene3D" id="6.10.340.10">
    <property type="match status" value="1"/>
</dbReference>
<evidence type="ECO:0000256" key="15">
    <source>
        <dbReference type="SAM" id="Phobius"/>
    </source>
</evidence>
<dbReference type="CDD" id="cd16922">
    <property type="entry name" value="HATPase_EvgS-ArcB-TorS-like"/>
    <property type="match status" value="1"/>
</dbReference>
<evidence type="ECO:0000256" key="2">
    <source>
        <dbReference type="ARBA" id="ARBA00004370"/>
    </source>
</evidence>
<feature type="transmembrane region" description="Helical" evidence="15">
    <location>
        <begin position="7"/>
        <end position="27"/>
    </location>
</feature>
<dbReference type="Proteomes" id="UP000032452">
    <property type="component" value="Unassembled WGS sequence"/>
</dbReference>
<proteinExistence type="inferred from homology"/>
<keyword evidence="10" id="KW-0902">Two-component regulatory system</keyword>
<evidence type="ECO:0000256" key="5">
    <source>
        <dbReference type="ARBA" id="ARBA00022553"/>
    </source>
</evidence>
<keyword evidence="20" id="KW-1185">Reference proteome</keyword>
<keyword evidence="11 15" id="KW-0472">Membrane</keyword>
<feature type="domain" description="Histidine kinase" evidence="16">
    <location>
        <begin position="432"/>
        <end position="653"/>
    </location>
</feature>
<dbReference type="SUPFAM" id="SSF158472">
    <property type="entry name" value="HAMP domain-like"/>
    <property type="match status" value="1"/>
</dbReference>
<evidence type="ECO:0000313" key="19">
    <source>
        <dbReference type="EMBL" id="KJH71710.1"/>
    </source>
</evidence>
<evidence type="ECO:0000259" key="18">
    <source>
        <dbReference type="PROSITE" id="PS50885"/>
    </source>
</evidence>
<dbReference type="SMART" id="SM00387">
    <property type="entry name" value="HATPase_c"/>
    <property type="match status" value="1"/>
</dbReference>
<dbReference type="PROSITE" id="PS50109">
    <property type="entry name" value="HIS_KIN"/>
    <property type="match status" value="1"/>
</dbReference>
<dbReference type="InterPro" id="IPR036097">
    <property type="entry name" value="HisK_dim/P_sf"/>
</dbReference>
<dbReference type="PROSITE" id="PS50885">
    <property type="entry name" value="HAMP"/>
    <property type="match status" value="1"/>
</dbReference>
<feature type="domain" description="HAMP" evidence="18">
    <location>
        <begin position="347"/>
        <end position="399"/>
    </location>
</feature>
<dbReference type="Gene3D" id="1.10.287.130">
    <property type="match status" value="1"/>
</dbReference>
<dbReference type="InterPro" id="IPR001789">
    <property type="entry name" value="Sig_transdc_resp-reg_receiver"/>
</dbReference>
<dbReference type="CDD" id="cd00082">
    <property type="entry name" value="HisKA"/>
    <property type="match status" value="1"/>
</dbReference>
<dbReference type="SMART" id="SM00304">
    <property type="entry name" value="HAMP"/>
    <property type="match status" value="1"/>
</dbReference>
<dbReference type="InterPro" id="IPR003661">
    <property type="entry name" value="HisK_dim/P_dom"/>
</dbReference>
<dbReference type="SMART" id="SM00448">
    <property type="entry name" value="REC"/>
    <property type="match status" value="1"/>
</dbReference>
<dbReference type="GO" id="GO:0005524">
    <property type="term" value="F:ATP binding"/>
    <property type="evidence" value="ECO:0007669"/>
    <property type="project" value="UniProtKB-KW"/>
</dbReference>
<accession>A0A0D8ZSJ4</accession>
<dbReference type="SMART" id="SM00388">
    <property type="entry name" value="HisKA"/>
    <property type="match status" value="1"/>
</dbReference>
<dbReference type="EC" id="2.7.13.3" evidence="4"/>
<dbReference type="CDD" id="cd17546">
    <property type="entry name" value="REC_hyHK_CKI1_RcsC-like"/>
    <property type="match status" value="1"/>
</dbReference>
<dbReference type="Pfam" id="PF00072">
    <property type="entry name" value="Response_reg"/>
    <property type="match status" value="1"/>
</dbReference>
<dbReference type="FunFam" id="3.30.565.10:FF:000010">
    <property type="entry name" value="Sensor histidine kinase RcsC"/>
    <property type="match status" value="1"/>
</dbReference>
<evidence type="ECO:0000259" key="17">
    <source>
        <dbReference type="PROSITE" id="PS50110"/>
    </source>
</evidence>
<dbReference type="STRING" id="1618023.UH38_11050"/>
<keyword evidence="15" id="KW-0812">Transmembrane</keyword>
<evidence type="ECO:0000256" key="8">
    <source>
        <dbReference type="ARBA" id="ARBA00022777"/>
    </source>
</evidence>
<dbReference type="GO" id="GO:0016020">
    <property type="term" value="C:membrane"/>
    <property type="evidence" value="ECO:0007669"/>
    <property type="project" value="UniProtKB-SubCell"/>
</dbReference>
<sequence length="884" mass="99216">MSLRSLLVVPFVLHIFVAVVIVGYLSLKNCQDTVDQLANQLTDKVSHAIERHLDSYVKTPLQINQLNNDAIASGSLNIDNAEHQLLQQMQIFDASKISYKLTTDEFVEVKRLSTGEITVTTTQANNKNKFYTYKTDSQGNNRQLIQVNKYKPNLEIDAVKNSQPNWSQIYPSKELGNPNILVSANSPIYDRNRQIVGVTSSELALENISKFLRDLEISKSGKVFIIERDGSLVASSSNEKLITSSQRINALNSSDRTIQATAAYIHQKFGDFSAITASQKVEFEREHDLQVVRVEPWRDRYGLDWLVVVVVPENDFMAQVHANAQVIIVLGLVALFTSTSLGLTISRWIIRPIHRLSAASQAIASGNLDQNVKVKSVNELGVLSQSFNRMAWQLKESFEQLETRVEQRTIELNQSKQLAEAANRAKSEFLANMSHELRTPLNAILGFAQIMNRDSSFPPQQQENLGIINRSGEHLLSLINDVLDMSKIEAGRIVLTENAFDLYDLLNTIYEMFKLKAAAKGLQLEIECDANLPQYVYTDESKLRQILLNLLSNAIKFTDAGKVNLHVQGKKGSDRHYTLSFAVEDTGHGIAQQELTSLFEPFVQTETGRNSGQGTGLGLPISRKFVQLMGGDITVSSTLGKGTIFRFDTQVETVPAIESKSTPTQQVIGLEPGQSEYRILVVDDRYENRRLLTKLLTPIGFQVREAENGRDAIALWQSWEPHLIWMDMRMPVMNGYEATKQIKSHLQGQATAILALTASILEEEKAIVLAAGCDDFVRKPFREEVIWEKMAQYLGVRYIYAQKAEISTQPVSELILEPSSLEVMSSEWIEKLHYAANQLDAEQILELIAQIPKTYNTLAAALRQKVNDFDFDQIVHLTACIPSV</sequence>
<name>A0A0D8ZSJ4_9CYAN</name>